<feature type="region of interest" description="Disordered" evidence="1">
    <location>
        <begin position="87"/>
        <end position="195"/>
    </location>
</feature>
<organism evidence="2 3">
    <name type="scientific">Orchesella dallaii</name>
    <dbReference type="NCBI Taxonomy" id="48710"/>
    <lineage>
        <taxon>Eukaryota</taxon>
        <taxon>Metazoa</taxon>
        <taxon>Ecdysozoa</taxon>
        <taxon>Arthropoda</taxon>
        <taxon>Hexapoda</taxon>
        <taxon>Collembola</taxon>
        <taxon>Entomobryomorpha</taxon>
        <taxon>Entomobryoidea</taxon>
        <taxon>Orchesellidae</taxon>
        <taxon>Orchesellinae</taxon>
        <taxon>Orchesella</taxon>
    </lineage>
</organism>
<dbReference type="EMBL" id="CAXLJM020000146">
    <property type="protein sequence ID" value="CAL8141393.1"/>
    <property type="molecule type" value="Genomic_DNA"/>
</dbReference>
<feature type="region of interest" description="Disordered" evidence="1">
    <location>
        <begin position="1"/>
        <end position="22"/>
    </location>
</feature>
<evidence type="ECO:0000313" key="3">
    <source>
        <dbReference type="Proteomes" id="UP001642540"/>
    </source>
</evidence>
<comment type="caution">
    <text evidence="2">The sequence shown here is derived from an EMBL/GenBank/DDBJ whole genome shotgun (WGS) entry which is preliminary data.</text>
</comment>
<protein>
    <submittedName>
        <fullName evidence="2">Uncharacterized protein</fullName>
    </submittedName>
</protein>
<evidence type="ECO:0000256" key="1">
    <source>
        <dbReference type="SAM" id="MobiDB-lite"/>
    </source>
</evidence>
<accession>A0ABP1S255</accession>
<feature type="compositionally biased region" description="Low complexity" evidence="1">
    <location>
        <begin position="146"/>
        <end position="158"/>
    </location>
</feature>
<feature type="compositionally biased region" description="Low complexity" evidence="1">
    <location>
        <begin position="125"/>
        <end position="139"/>
    </location>
</feature>
<reference evidence="2 3" key="1">
    <citation type="submission" date="2024-08" db="EMBL/GenBank/DDBJ databases">
        <authorList>
            <person name="Cucini C."/>
            <person name="Frati F."/>
        </authorList>
    </citation>
    <scope>NUCLEOTIDE SEQUENCE [LARGE SCALE GENOMIC DNA]</scope>
</reference>
<sequence length="215" mass="24490">MSASLKPPKPPTKTRFSLNRRPSETLIRKSLYRDSSKKFLRPSVNPVRRSIEITPDEKTKDFIIHYQRKLHSHLTIDSEHEKYYVSHGLPKKPKYNPAGRRFSDSSDTDPDYNRREFLQEAAALNSKESPPETESNSSEMVRKSSRSSSAVSDTSTVSQGELFAEAVEGESNHRRVSIQLKGKPNSDGSRYGPRKVRDADEPNCFRGFGLFLRCN</sequence>
<name>A0ABP1S255_9HEXA</name>
<gene>
    <name evidence="2" type="ORF">ODALV1_LOCUS28696</name>
</gene>
<proteinExistence type="predicted"/>
<keyword evidence="3" id="KW-1185">Reference proteome</keyword>
<dbReference type="Proteomes" id="UP001642540">
    <property type="component" value="Unassembled WGS sequence"/>
</dbReference>
<evidence type="ECO:0000313" key="2">
    <source>
        <dbReference type="EMBL" id="CAL8141393.1"/>
    </source>
</evidence>